<keyword evidence="1" id="KW-0239">DNA-directed DNA polymerase</keyword>
<keyword evidence="1" id="KW-0235">DNA replication</keyword>
<keyword evidence="1" id="KW-0408">Iron</keyword>
<comment type="function">
    <text evidence="1">DNA polymerase II participates in chromosomal DNA replication.</text>
</comment>
<dbReference type="InterPro" id="IPR029703">
    <property type="entry name" value="POL2"/>
</dbReference>
<dbReference type="Proteomes" id="UP000037510">
    <property type="component" value="Unassembled WGS sequence"/>
</dbReference>
<evidence type="ECO:0000313" key="4">
    <source>
        <dbReference type="Proteomes" id="UP000037510"/>
    </source>
</evidence>
<feature type="domain" description="DNA polymerase epsilon catalytic subunit A C-terminal" evidence="2">
    <location>
        <begin position="1"/>
        <end position="151"/>
    </location>
</feature>
<comment type="caution">
    <text evidence="3">The sequence shown here is derived from an EMBL/GenBank/DDBJ whole genome shotgun (WGS) entry which is preliminary data.</text>
</comment>
<reference evidence="3 4" key="1">
    <citation type="journal article" date="2015" name="Genome Biol. Evol.">
        <title>The genome of winter moth (Operophtera brumata) provides a genomic perspective on sexual dimorphism and phenology.</title>
        <authorList>
            <person name="Derks M.F."/>
            <person name="Smit S."/>
            <person name="Salis L."/>
            <person name="Schijlen E."/>
            <person name="Bossers A."/>
            <person name="Mateman C."/>
            <person name="Pijl A.S."/>
            <person name="de Ridder D."/>
            <person name="Groenen M.A."/>
            <person name="Visser M.E."/>
            <person name="Megens H.J."/>
        </authorList>
    </citation>
    <scope>NUCLEOTIDE SEQUENCE [LARGE SCALE GENOMIC DNA]</scope>
    <source>
        <strain evidence="3">WM2013NL</strain>
        <tissue evidence="3">Head and thorax</tissue>
    </source>
</reference>
<dbReference type="GO" id="GO:0003887">
    <property type="term" value="F:DNA-directed DNA polymerase activity"/>
    <property type="evidence" value="ECO:0007669"/>
    <property type="project" value="UniProtKB-KW"/>
</dbReference>
<keyword evidence="1" id="KW-0479">Metal-binding</keyword>
<dbReference type="GO" id="GO:0006287">
    <property type="term" value="P:base-excision repair, gap-filling"/>
    <property type="evidence" value="ECO:0007669"/>
    <property type="project" value="TreeGrafter"/>
</dbReference>
<keyword evidence="1" id="KW-0862">Zinc</keyword>
<keyword evidence="1" id="KW-0808">Transferase</keyword>
<comment type="similarity">
    <text evidence="1">Belongs to the DNA polymerase type-B family.</text>
</comment>
<dbReference type="Pfam" id="PF08490">
    <property type="entry name" value="DUF1744"/>
    <property type="match status" value="3"/>
</dbReference>
<proteinExistence type="inferred from homology"/>
<dbReference type="GO" id="GO:0006297">
    <property type="term" value="P:nucleotide-excision repair, DNA gap filling"/>
    <property type="evidence" value="ECO:0007669"/>
    <property type="project" value="TreeGrafter"/>
</dbReference>
<protein>
    <recommendedName>
        <fullName evidence="1">DNA polymerase epsilon catalytic subunit</fullName>
        <ecNumber evidence="1">2.7.7.7</ecNumber>
    </recommendedName>
</protein>
<comment type="subcellular location">
    <subcellularLocation>
        <location evidence="1">Nucleus</location>
    </subcellularLocation>
</comment>
<keyword evidence="1" id="KW-0238">DNA-binding</keyword>
<accession>A0A0L7L363</accession>
<comment type="catalytic activity">
    <reaction evidence="1">
        <text>DNA(n) + a 2'-deoxyribonucleoside 5'-triphosphate = DNA(n+1) + diphosphate</text>
        <dbReference type="Rhea" id="RHEA:22508"/>
        <dbReference type="Rhea" id="RHEA-COMP:17339"/>
        <dbReference type="Rhea" id="RHEA-COMP:17340"/>
        <dbReference type="ChEBI" id="CHEBI:33019"/>
        <dbReference type="ChEBI" id="CHEBI:61560"/>
        <dbReference type="ChEBI" id="CHEBI:173112"/>
        <dbReference type="EC" id="2.7.7.7"/>
    </reaction>
</comment>
<keyword evidence="1" id="KW-0863">Zinc-finger</keyword>
<keyword evidence="4" id="KW-1185">Reference proteome</keyword>
<comment type="cofactor">
    <cofactor evidence="1">
        <name>[4Fe-4S] cluster</name>
        <dbReference type="ChEBI" id="CHEBI:49883"/>
    </cofactor>
</comment>
<dbReference type="SMART" id="SM01159">
    <property type="entry name" value="DUF1744"/>
    <property type="match status" value="1"/>
</dbReference>
<dbReference type="GO" id="GO:0008270">
    <property type="term" value="F:zinc ion binding"/>
    <property type="evidence" value="ECO:0007669"/>
    <property type="project" value="UniProtKB-KW"/>
</dbReference>
<keyword evidence="1" id="KW-0411">Iron-sulfur</keyword>
<dbReference type="EC" id="2.7.7.7" evidence="1"/>
<feature type="non-terminal residue" evidence="3">
    <location>
        <position position="348"/>
    </location>
</feature>
<dbReference type="GO" id="GO:0006272">
    <property type="term" value="P:leading strand elongation"/>
    <property type="evidence" value="ECO:0007669"/>
    <property type="project" value="TreeGrafter"/>
</dbReference>
<dbReference type="GO" id="GO:0008622">
    <property type="term" value="C:epsilon DNA polymerase complex"/>
    <property type="evidence" value="ECO:0007669"/>
    <property type="project" value="InterPro"/>
</dbReference>
<dbReference type="GO" id="GO:0003677">
    <property type="term" value="F:DNA binding"/>
    <property type="evidence" value="ECO:0007669"/>
    <property type="project" value="UniProtKB-KW"/>
</dbReference>
<evidence type="ECO:0000313" key="3">
    <source>
        <dbReference type="EMBL" id="KOB69709.1"/>
    </source>
</evidence>
<dbReference type="PANTHER" id="PTHR10670:SF0">
    <property type="entry name" value="DNA POLYMERASE EPSILON CATALYTIC SUBUNIT A"/>
    <property type="match status" value="1"/>
</dbReference>
<dbReference type="GO" id="GO:0000278">
    <property type="term" value="P:mitotic cell cycle"/>
    <property type="evidence" value="ECO:0007669"/>
    <property type="project" value="TreeGrafter"/>
</dbReference>
<name>A0A0L7L363_OPEBR</name>
<keyword evidence="1" id="KW-0004">4Fe-4S</keyword>
<evidence type="ECO:0000259" key="2">
    <source>
        <dbReference type="SMART" id="SM01159"/>
    </source>
</evidence>
<dbReference type="AlphaFoldDB" id="A0A0L7L363"/>
<dbReference type="EMBL" id="JTDY01003336">
    <property type="protein sequence ID" value="KOB69709.1"/>
    <property type="molecule type" value="Genomic_DNA"/>
</dbReference>
<organism evidence="3 4">
    <name type="scientific">Operophtera brumata</name>
    <name type="common">Winter moth</name>
    <name type="synonym">Phalaena brumata</name>
    <dbReference type="NCBI Taxonomy" id="104452"/>
    <lineage>
        <taxon>Eukaryota</taxon>
        <taxon>Metazoa</taxon>
        <taxon>Ecdysozoa</taxon>
        <taxon>Arthropoda</taxon>
        <taxon>Hexapoda</taxon>
        <taxon>Insecta</taxon>
        <taxon>Pterygota</taxon>
        <taxon>Neoptera</taxon>
        <taxon>Endopterygota</taxon>
        <taxon>Lepidoptera</taxon>
        <taxon>Glossata</taxon>
        <taxon>Ditrysia</taxon>
        <taxon>Geometroidea</taxon>
        <taxon>Geometridae</taxon>
        <taxon>Larentiinae</taxon>
        <taxon>Operophtera</taxon>
    </lineage>
</organism>
<sequence length="348" mass="39602">MPSDPTLFYARHLIKHNFVLWCSSLKRPDLGGRETDDNRLVSEVEELAGCSHNAPGAYNSVCVELESDAAAFKILRTMIASWLRDVTQFKNVFADYQISHFYRRTLYNLMKRLFLMLVAEFKRLGSVIVYADFNKILLSTKKNSVIDGIGKLAINTDISPVRPGPQTDTVQPHEETVPDARRRVQATGLRHSVRGLQQDTTLHQEELCYRWYRRTLYNLVKRLFLMLVAEFKRLGSVIVYADFNKILLCTKKNSVIDGIGKLAINTDISPVRPGPQTDSVQPHEETVPDARRGVQATGLRHSVRGLQQDTALHQEELCYRWIRGVRGAKHQKQGAVPRNRHPVQAMLG</sequence>
<dbReference type="GO" id="GO:0051539">
    <property type="term" value="F:4 iron, 4 sulfur cluster binding"/>
    <property type="evidence" value="ECO:0007669"/>
    <property type="project" value="UniProtKB-KW"/>
</dbReference>
<dbReference type="GO" id="GO:0045004">
    <property type="term" value="P:DNA replication proofreading"/>
    <property type="evidence" value="ECO:0007669"/>
    <property type="project" value="TreeGrafter"/>
</dbReference>
<dbReference type="STRING" id="104452.A0A0L7L363"/>
<dbReference type="GO" id="GO:0008310">
    <property type="term" value="F:single-stranded DNA 3'-5' DNA exonuclease activity"/>
    <property type="evidence" value="ECO:0007669"/>
    <property type="project" value="TreeGrafter"/>
</dbReference>
<keyword evidence="1" id="KW-0548">Nucleotidyltransferase</keyword>
<dbReference type="PANTHER" id="PTHR10670">
    <property type="entry name" value="DNA POLYMERASE EPSILON CATALYTIC SUBUNIT A"/>
    <property type="match status" value="1"/>
</dbReference>
<keyword evidence="1" id="KW-0539">Nucleus</keyword>
<gene>
    <name evidence="3" type="ORF">OBRU01_16015</name>
</gene>
<evidence type="ECO:0000256" key="1">
    <source>
        <dbReference type="RuleBase" id="RU365029"/>
    </source>
</evidence>
<dbReference type="InterPro" id="IPR013697">
    <property type="entry name" value="DNA_pol_e_suA_C"/>
</dbReference>